<evidence type="ECO:0000259" key="2">
    <source>
        <dbReference type="Pfam" id="PF12777"/>
    </source>
</evidence>
<dbReference type="InterPro" id="IPR026983">
    <property type="entry name" value="DHC"/>
</dbReference>
<dbReference type="GO" id="GO:0007018">
    <property type="term" value="P:microtubule-based movement"/>
    <property type="evidence" value="ECO:0007669"/>
    <property type="project" value="InterPro"/>
</dbReference>
<dbReference type="Gene3D" id="1.20.920.20">
    <property type="match status" value="1"/>
</dbReference>
<reference evidence="3" key="1">
    <citation type="submission" date="2021-02" db="EMBL/GenBank/DDBJ databases">
        <authorList>
            <person name="Nowell W R."/>
        </authorList>
    </citation>
    <scope>NUCLEOTIDE SEQUENCE</scope>
</reference>
<dbReference type="Proteomes" id="UP000681967">
    <property type="component" value="Unassembled WGS sequence"/>
</dbReference>
<feature type="non-terminal residue" evidence="3">
    <location>
        <position position="91"/>
    </location>
</feature>
<protein>
    <recommendedName>
        <fullName evidence="2">Dynein heavy chain coiled coil stalk domain-containing protein</fullName>
    </recommendedName>
</protein>
<gene>
    <name evidence="3" type="ORF">BYL167_LOCUS27457</name>
    <name evidence="4" type="ORF">SMN809_LOCUS30706</name>
</gene>
<sequence>CASLAEWVIAMDMYAKISKEVEPKRKRVAAAEADLRSVTEQLKKKQLQLQQVESKIKELQESYDHQVAEKKKLEISIMQTQSRLKRASKLT</sequence>
<dbReference type="GO" id="GO:0045505">
    <property type="term" value="F:dynein intermediate chain binding"/>
    <property type="evidence" value="ECO:0007669"/>
    <property type="project" value="InterPro"/>
</dbReference>
<dbReference type="AlphaFoldDB" id="A0A8S2TPJ5"/>
<dbReference type="EMBL" id="CAJOBI010058902">
    <property type="protein sequence ID" value="CAF4406868.1"/>
    <property type="molecule type" value="Genomic_DNA"/>
</dbReference>
<evidence type="ECO:0000313" key="3">
    <source>
        <dbReference type="EMBL" id="CAF4300162.1"/>
    </source>
</evidence>
<evidence type="ECO:0000256" key="1">
    <source>
        <dbReference type="SAM" id="Coils"/>
    </source>
</evidence>
<dbReference type="EMBL" id="CAJOBH010035508">
    <property type="protein sequence ID" value="CAF4300162.1"/>
    <property type="molecule type" value="Genomic_DNA"/>
</dbReference>
<dbReference type="Pfam" id="PF12777">
    <property type="entry name" value="MT"/>
    <property type="match status" value="1"/>
</dbReference>
<dbReference type="InterPro" id="IPR024743">
    <property type="entry name" value="Dynein_HC_stalk"/>
</dbReference>
<evidence type="ECO:0000313" key="4">
    <source>
        <dbReference type="EMBL" id="CAF4406868.1"/>
    </source>
</evidence>
<name>A0A8S2TPJ5_9BILA</name>
<dbReference type="Proteomes" id="UP000676336">
    <property type="component" value="Unassembled WGS sequence"/>
</dbReference>
<dbReference type="GO" id="GO:0051959">
    <property type="term" value="F:dynein light intermediate chain binding"/>
    <property type="evidence" value="ECO:0007669"/>
    <property type="project" value="InterPro"/>
</dbReference>
<keyword evidence="1" id="KW-0175">Coiled coil</keyword>
<organism evidence="3 5">
    <name type="scientific">Rotaria magnacalcarata</name>
    <dbReference type="NCBI Taxonomy" id="392030"/>
    <lineage>
        <taxon>Eukaryota</taxon>
        <taxon>Metazoa</taxon>
        <taxon>Spiralia</taxon>
        <taxon>Gnathifera</taxon>
        <taxon>Rotifera</taxon>
        <taxon>Eurotatoria</taxon>
        <taxon>Bdelloidea</taxon>
        <taxon>Philodinida</taxon>
        <taxon>Philodinidae</taxon>
        <taxon>Rotaria</taxon>
    </lineage>
</organism>
<dbReference type="GO" id="GO:0030286">
    <property type="term" value="C:dynein complex"/>
    <property type="evidence" value="ECO:0007669"/>
    <property type="project" value="InterPro"/>
</dbReference>
<comment type="caution">
    <text evidence="3">The sequence shown here is derived from an EMBL/GenBank/DDBJ whole genome shotgun (WGS) entry which is preliminary data.</text>
</comment>
<dbReference type="PANTHER" id="PTHR45703">
    <property type="entry name" value="DYNEIN HEAVY CHAIN"/>
    <property type="match status" value="1"/>
</dbReference>
<accession>A0A8S2TPJ5</accession>
<feature type="coiled-coil region" evidence="1">
    <location>
        <begin position="28"/>
        <end position="90"/>
    </location>
</feature>
<feature type="non-terminal residue" evidence="3">
    <location>
        <position position="1"/>
    </location>
</feature>
<feature type="domain" description="Dynein heavy chain coiled coil stalk" evidence="2">
    <location>
        <begin position="2"/>
        <end position="85"/>
    </location>
</feature>
<evidence type="ECO:0000313" key="5">
    <source>
        <dbReference type="Proteomes" id="UP000681967"/>
    </source>
</evidence>
<proteinExistence type="predicted"/>